<name>A0A158KMR9_9BURK</name>
<proteinExistence type="predicted"/>
<dbReference type="Proteomes" id="UP000054770">
    <property type="component" value="Unassembled WGS sequence"/>
</dbReference>
<sequence>MDVEKRLKEEIAGINHIGASSVDAILAVYVYANKMPLSGEAVWTSSALRNG</sequence>
<keyword evidence="2" id="KW-1185">Reference proteome</keyword>
<dbReference type="EMBL" id="FCON02000113">
    <property type="protein sequence ID" value="SAL82049.1"/>
    <property type="molecule type" value="Genomic_DNA"/>
</dbReference>
<reference evidence="1" key="1">
    <citation type="submission" date="2016-01" db="EMBL/GenBank/DDBJ databases">
        <authorList>
            <person name="Peeters C."/>
        </authorList>
    </citation>
    <scope>NUCLEOTIDE SEQUENCE [LARGE SCALE GENOMIC DNA]</scope>
    <source>
        <strain evidence="1">LMG 22940</strain>
    </source>
</reference>
<evidence type="ECO:0000313" key="1">
    <source>
        <dbReference type="EMBL" id="SAL82049.1"/>
    </source>
</evidence>
<dbReference type="AlphaFoldDB" id="A0A158KMR9"/>
<protein>
    <submittedName>
        <fullName evidence="1">Uncharacterized protein</fullName>
    </submittedName>
</protein>
<accession>A0A158KMR9</accession>
<evidence type="ECO:0000313" key="2">
    <source>
        <dbReference type="Proteomes" id="UP000054770"/>
    </source>
</evidence>
<comment type="caution">
    <text evidence="1">The sequence shown here is derived from an EMBL/GenBank/DDBJ whole genome shotgun (WGS) entry which is preliminary data.</text>
</comment>
<organism evidence="1 2">
    <name type="scientific">Caballeronia choica</name>
    <dbReference type="NCBI Taxonomy" id="326476"/>
    <lineage>
        <taxon>Bacteria</taxon>
        <taxon>Pseudomonadati</taxon>
        <taxon>Pseudomonadota</taxon>
        <taxon>Betaproteobacteria</taxon>
        <taxon>Burkholderiales</taxon>
        <taxon>Burkholderiaceae</taxon>
        <taxon>Caballeronia</taxon>
    </lineage>
</organism>
<gene>
    <name evidence="1" type="ORF">AWB68_06365</name>
</gene>